<evidence type="ECO:0000259" key="2">
    <source>
        <dbReference type="SMART" id="SM00893"/>
    </source>
</evidence>
<organism evidence="3 4">
    <name type="scientific">Eubacterium plexicaudatum ASF492</name>
    <dbReference type="NCBI Taxonomy" id="1235802"/>
    <lineage>
        <taxon>Bacteria</taxon>
        <taxon>Bacillati</taxon>
        <taxon>Bacillota</taxon>
        <taxon>Clostridia</taxon>
        <taxon>Eubacteriales</taxon>
        <taxon>Eubacteriaceae</taxon>
        <taxon>Eubacterium</taxon>
    </lineage>
</organism>
<dbReference type="CDD" id="cd01714">
    <property type="entry name" value="ETF_beta"/>
    <property type="match status" value="1"/>
</dbReference>
<dbReference type="STRING" id="1235802.C823_03265"/>
<dbReference type="Gene3D" id="3.40.50.620">
    <property type="entry name" value="HUPs"/>
    <property type="match status" value="1"/>
</dbReference>
<dbReference type="InterPro" id="IPR014730">
    <property type="entry name" value="ETF_a/b_N"/>
</dbReference>
<comment type="caution">
    <text evidence="3">The sequence shown here is derived from an EMBL/GenBank/DDBJ whole genome shotgun (WGS) entry which is preliminary data.</text>
</comment>
<evidence type="ECO:0000313" key="4">
    <source>
        <dbReference type="Proteomes" id="UP000012589"/>
    </source>
</evidence>
<dbReference type="HOGENOM" id="CLU_060196_2_1_9"/>
<dbReference type="PANTHER" id="PTHR21294:SF17">
    <property type="entry name" value="PROTEIN FIXA"/>
    <property type="match status" value="1"/>
</dbReference>
<dbReference type="InterPro" id="IPR033948">
    <property type="entry name" value="ETF_beta_N"/>
</dbReference>
<sequence>MNICVCMKQVPDTNEIKVDPETHTLIRKGVPSIVNPFDTYAQEVGVRLKEKLGGKLIVISMGPEQAKEAIKSCLAVGADNGYLISGRSFGGSDTLATSYILSEAIKAIEEKEGLKFDLILCGKQATDGDTAQVGPEIAEHLDLPQITYALDIVEKDGEIQVKREHDSGFDMISTKLPAVVTVVKLPYEPRYPTIKSKMAAKKKEIPVLSEEEIPAINLADCGLKGSPTRVKKTFTPVREKNGVKLTGMEPSDAAKEVIKLLDDAKLL</sequence>
<dbReference type="GO" id="GO:0009055">
    <property type="term" value="F:electron transfer activity"/>
    <property type="evidence" value="ECO:0007669"/>
    <property type="project" value="InterPro"/>
</dbReference>
<dbReference type="PANTHER" id="PTHR21294">
    <property type="entry name" value="ELECTRON TRANSFER FLAVOPROTEIN BETA-SUBUNIT"/>
    <property type="match status" value="1"/>
</dbReference>
<gene>
    <name evidence="3" type="ORF">C823_03265</name>
</gene>
<feature type="domain" description="Electron transfer flavoprotein alpha/beta-subunit N-terminal" evidence="2">
    <location>
        <begin position="22"/>
        <end position="217"/>
    </location>
</feature>
<reference evidence="3 4" key="1">
    <citation type="journal article" date="2014" name="Genome Announc.">
        <title>Draft genome sequences of the altered schaedler flora, a defined bacterial community from gnotobiotic mice.</title>
        <authorList>
            <person name="Wannemuehler M.J."/>
            <person name="Overstreet A.M."/>
            <person name="Ward D.V."/>
            <person name="Phillips G.J."/>
        </authorList>
    </citation>
    <scope>NUCLEOTIDE SEQUENCE [LARGE SCALE GENOMIC DNA]</scope>
    <source>
        <strain evidence="3 4">ASF492</strain>
    </source>
</reference>
<dbReference type="InterPro" id="IPR014729">
    <property type="entry name" value="Rossmann-like_a/b/a_fold"/>
</dbReference>
<protein>
    <recommendedName>
        <fullName evidence="1">Electron transfer flavoprotein small subunit</fullName>
    </recommendedName>
</protein>
<dbReference type="Proteomes" id="UP000012589">
    <property type="component" value="Unassembled WGS sequence"/>
</dbReference>
<accession>N2ACW5</accession>
<dbReference type="Pfam" id="PF01012">
    <property type="entry name" value="ETF"/>
    <property type="match status" value="1"/>
</dbReference>
<name>N2ACW5_9FIRM</name>
<dbReference type="PIRSF" id="PIRSF000090">
    <property type="entry name" value="Beta-ETF"/>
    <property type="match status" value="1"/>
</dbReference>
<dbReference type="eggNOG" id="COG2086">
    <property type="taxonomic scope" value="Bacteria"/>
</dbReference>
<dbReference type="SMART" id="SM00893">
    <property type="entry name" value="ETF"/>
    <property type="match status" value="1"/>
</dbReference>
<keyword evidence="4" id="KW-1185">Reference proteome</keyword>
<dbReference type="SUPFAM" id="SSF52402">
    <property type="entry name" value="Adenine nucleotide alpha hydrolases-like"/>
    <property type="match status" value="1"/>
</dbReference>
<dbReference type="OrthoDB" id="9804960at2"/>
<evidence type="ECO:0000256" key="1">
    <source>
        <dbReference type="ARBA" id="ARBA00042002"/>
    </source>
</evidence>
<dbReference type="AlphaFoldDB" id="N2ACW5"/>
<dbReference type="PATRIC" id="fig|1235802.3.peg.3452"/>
<proteinExistence type="predicted"/>
<dbReference type="InterPro" id="IPR012255">
    <property type="entry name" value="ETF_b"/>
</dbReference>
<dbReference type="EMBL" id="AQFT01000099">
    <property type="protein sequence ID" value="EMZ24308.1"/>
    <property type="molecule type" value="Genomic_DNA"/>
</dbReference>
<evidence type="ECO:0000313" key="3">
    <source>
        <dbReference type="EMBL" id="EMZ24308.1"/>
    </source>
</evidence>